<accession>A0ABW9RS19</accession>
<comment type="caution">
    <text evidence="2">The sequence shown here is derived from an EMBL/GenBank/DDBJ whole genome shotgun (WGS) entry which is preliminary data.</text>
</comment>
<dbReference type="InterPro" id="IPR050273">
    <property type="entry name" value="GppA/Ppx_hydrolase"/>
</dbReference>
<evidence type="ECO:0000259" key="1">
    <source>
        <dbReference type="Pfam" id="PF02541"/>
    </source>
</evidence>
<dbReference type="PANTHER" id="PTHR30005">
    <property type="entry name" value="EXOPOLYPHOSPHATASE"/>
    <property type="match status" value="1"/>
</dbReference>
<dbReference type="RefSeq" id="WP_155173970.1">
    <property type="nucleotide sequence ID" value="NZ_SMLW01000605.1"/>
</dbReference>
<dbReference type="Pfam" id="PF02541">
    <property type="entry name" value="Ppx-GppA"/>
    <property type="match status" value="1"/>
</dbReference>
<dbReference type="InterPro" id="IPR003695">
    <property type="entry name" value="Ppx_GppA_N"/>
</dbReference>
<name>A0ABW9RS19_9BACT</name>
<protein>
    <submittedName>
        <fullName evidence="2">Exopolyphosphatase</fullName>
    </submittedName>
</protein>
<sequence length="234" mass="26246">FAFATSAFRNAVNGEEASNIIFNKTGVDIRIISGAEEAELIFRGVNFALDIGDKPALIMDIGGGSVEFIIGQRDKIFWKQSLEIGAQRLLDLFHTTDPIQPEEIKALENYLSSNLSELLEHIKKHQTDTLIGSSGTFDTLSDIYCEHRSIVKDEDASEVPLSLEGYFNIHHDLLTKTRDERMAIPGMIEMRVDMIVVASCLISFLLKQHRFSEIRVSTYALKEGVLDQVLEGHF</sequence>
<proteinExistence type="predicted"/>
<keyword evidence="3" id="KW-1185">Reference proteome</keyword>
<feature type="domain" description="Ppx/GppA phosphatase N-terminal" evidence="1">
    <location>
        <begin position="2"/>
        <end position="231"/>
    </location>
</feature>
<dbReference type="Gene3D" id="3.30.420.40">
    <property type="match status" value="1"/>
</dbReference>
<evidence type="ECO:0000313" key="2">
    <source>
        <dbReference type="EMBL" id="MTI26963.1"/>
    </source>
</evidence>
<dbReference type="InterPro" id="IPR043129">
    <property type="entry name" value="ATPase_NBD"/>
</dbReference>
<feature type="non-terminal residue" evidence="2">
    <location>
        <position position="1"/>
    </location>
</feature>
<reference evidence="2 3" key="1">
    <citation type="submission" date="2019-02" db="EMBL/GenBank/DDBJ databases">
        <authorList>
            <person name="Goldberg S.R."/>
            <person name="Haltli B.A."/>
            <person name="Correa H."/>
            <person name="Russell K.G."/>
        </authorList>
    </citation>
    <scope>NUCLEOTIDE SEQUENCE [LARGE SCALE GENOMIC DNA]</scope>
    <source>
        <strain evidence="2 3">JCM 16186</strain>
    </source>
</reference>
<dbReference type="PANTHER" id="PTHR30005:SF0">
    <property type="entry name" value="RETROGRADE REGULATION PROTEIN 2"/>
    <property type="match status" value="1"/>
</dbReference>
<dbReference type="Gene3D" id="3.30.420.150">
    <property type="entry name" value="Exopolyphosphatase. Domain 2"/>
    <property type="match status" value="1"/>
</dbReference>
<dbReference type="SUPFAM" id="SSF53067">
    <property type="entry name" value="Actin-like ATPase domain"/>
    <property type="match status" value="2"/>
</dbReference>
<gene>
    <name evidence="2" type="ORF">E1163_18545</name>
</gene>
<dbReference type="Proteomes" id="UP000798808">
    <property type="component" value="Unassembled WGS sequence"/>
</dbReference>
<organism evidence="2 3">
    <name type="scientific">Fulvivirga kasyanovii</name>
    <dbReference type="NCBI Taxonomy" id="396812"/>
    <lineage>
        <taxon>Bacteria</taxon>
        <taxon>Pseudomonadati</taxon>
        <taxon>Bacteroidota</taxon>
        <taxon>Cytophagia</taxon>
        <taxon>Cytophagales</taxon>
        <taxon>Fulvivirgaceae</taxon>
        <taxon>Fulvivirga</taxon>
    </lineage>
</organism>
<dbReference type="EMBL" id="SMLW01000605">
    <property type="protein sequence ID" value="MTI26963.1"/>
    <property type="molecule type" value="Genomic_DNA"/>
</dbReference>
<evidence type="ECO:0000313" key="3">
    <source>
        <dbReference type="Proteomes" id="UP000798808"/>
    </source>
</evidence>